<gene>
    <name evidence="2" type="ORF">GCM10011509_26590</name>
</gene>
<evidence type="ECO:0000256" key="1">
    <source>
        <dbReference type="SAM" id="MobiDB-lite"/>
    </source>
</evidence>
<keyword evidence="3" id="KW-1185">Reference proteome</keyword>
<organism evidence="2 3">
    <name type="scientific">Ornithinimicrobium pekingense</name>
    <dbReference type="NCBI Taxonomy" id="384677"/>
    <lineage>
        <taxon>Bacteria</taxon>
        <taxon>Bacillati</taxon>
        <taxon>Actinomycetota</taxon>
        <taxon>Actinomycetes</taxon>
        <taxon>Micrococcales</taxon>
        <taxon>Ornithinimicrobiaceae</taxon>
        <taxon>Ornithinimicrobium</taxon>
    </lineage>
</organism>
<sequence>MLILISLSLSPFDSLVTLTARATARPCRGGFPGGLDPVGHRGARDGRVHLGSSAVANRELGVELDPTQAERARAIIAEWPSRTVDHDDLDQLLEDSGSLTRNTLRKREEELTAASGPAPA</sequence>
<evidence type="ECO:0008006" key="4">
    <source>
        <dbReference type="Google" id="ProtNLM"/>
    </source>
</evidence>
<accession>A0ABQ2FAA0</accession>
<name>A0ABQ2FAA0_9MICO</name>
<evidence type="ECO:0000313" key="3">
    <source>
        <dbReference type="Proteomes" id="UP000662111"/>
    </source>
</evidence>
<dbReference type="Proteomes" id="UP000662111">
    <property type="component" value="Unassembled WGS sequence"/>
</dbReference>
<evidence type="ECO:0000313" key="2">
    <source>
        <dbReference type="EMBL" id="GGK76676.1"/>
    </source>
</evidence>
<reference evidence="3" key="1">
    <citation type="journal article" date="2019" name="Int. J. Syst. Evol. Microbiol.">
        <title>The Global Catalogue of Microorganisms (GCM) 10K type strain sequencing project: providing services to taxonomists for standard genome sequencing and annotation.</title>
        <authorList>
            <consortium name="The Broad Institute Genomics Platform"/>
            <consortium name="The Broad Institute Genome Sequencing Center for Infectious Disease"/>
            <person name="Wu L."/>
            <person name="Ma J."/>
        </authorList>
    </citation>
    <scope>NUCLEOTIDE SEQUENCE [LARGE SCALE GENOMIC DNA]</scope>
    <source>
        <strain evidence="3">CGMCC 1.5362</strain>
    </source>
</reference>
<protein>
    <recommendedName>
        <fullName evidence="4">DUF3263 domain-containing protein</fullName>
    </recommendedName>
</protein>
<proteinExistence type="predicted"/>
<dbReference type="EMBL" id="BMLB01000006">
    <property type="protein sequence ID" value="GGK76676.1"/>
    <property type="molecule type" value="Genomic_DNA"/>
</dbReference>
<comment type="caution">
    <text evidence="2">The sequence shown here is derived from an EMBL/GenBank/DDBJ whole genome shotgun (WGS) entry which is preliminary data.</text>
</comment>
<feature type="region of interest" description="Disordered" evidence="1">
    <location>
        <begin position="87"/>
        <end position="120"/>
    </location>
</feature>